<feature type="binding site" evidence="4">
    <location>
        <position position="175"/>
    </location>
    <ligand>
        <name>substrate</name>
    </ligand>
</feature>
<dbReference type="HAMAP" id="MF_01632">
    <property type="entry name" value="UbiC"/>
    <property type="match status" value="1"/>
</dbReference>
<comment type="similarity">
    <text evidence="4">Belongs to the UbiC family.</text>
</comment>
<dbReference type="SUPFAM" id="SSF64288">
    <property type="entry name" value="Chorismate lyase-like"/>
    <property type="match status" value="1"/>
</dbReference>
<feature type="binding site" evidence="4">
    <location>
        <position position="84"/>
    </location>
    <ligand>
        <name>substrate</name>
    </ligand>
</feature>
<comment type="pathway">
    <text evidence="4">Cofactor biosynthesis; ubiquinone biosynthesis.</text>
</comment>
<protein>
    <recommendedName>
        <fullName evidence="4">Probable chorismate pyruvate-lyase</fullName>
        <shortName evidence="4">CL</shortName>
        <shortName evidence="4">CPL</shortName>
        <ecNumber evidence="4">4.1.3.40</ecNumber>
    </recommendedName>
</protein>
<accession>A0ABS8GBS5</accession>
<dbReference type="RefSeq" id="WP_229161755.1">
    <property type="nucleotide sequence ID" value="NZ_JAJEWP010000005.1"/>
</dbReference>
<sequence length="190" mass="21492">MNQAIRFPVGNPAGWFAPGAYPIPNPYLKNWLLDTGSLTERLQAHCRQFSLSLLGQRQADVDLEEFRALDVQEPSSSAPPWQVREVLLYGDGQPWVYARSILPEALCRGDFAGLGEQPLGKLLFNDQRFVRMPFQLCRVAVDAPILSRLQQQSNHTLWGRRSVFTFAQYRIMVAELFLPQAPAYAQLSEG</sequence>
<dbReference type="Proteomes" id="UP001520878">
    <property type="component" value="Unassembled WGS sequence"/>
</dbReference>
<evidence type="ECO:0000256" key="3">
    <source>
        <dbReference type="ARBA" id="ARBA00023239"/>
    </source>
</evidence>
<dbReference type="Gene3D" id="3.40.1410.10">
    <property type="entry name" value="Chorismate lyase-like"/>
    <property type="match status" value="1"/>
</dbReference>
<evidence type="ECO:0000256" key="1">
    <source>
        <dbReference type="ARBA" id="ARBA00022490"/>
    </source>
</evidence>
<gene>
    <name evidence="4" type="primary">ubiC</name>
    <name evidence="5" type="ORF">LJ739_14830</name>
</gene>
<dbReference type="GO" id="GO:0008813">
    <property type="term" value="F:chorismate lyase activity"/>
    <property type="evidence" value="ECO:0007669"/>
    <property type="project" value="UniProtKB-EC"/>
</dbReference>
<evidence type="ECO:0000313" key="5">
    <source>
        <dbReference type="EMBL" id="MCC2617526.1"/>
    </source>
</evidence>
<dbReference type="InterPro" id="IPR007440">
    <property type="entry name" value="Chorismate--pyruvate_lyase"/>
</dbReference>
<comment type="catalytic activity">
    <reaction evidence="4">
        <text>chorismate = 4-hydroxybenzoate + pyruvate</text>
        <dbReference type="Rhea" id="RHEA:16505"/>
        <dbReference type="ChEBI" id="CHEBI:15361"/>
        <dbReference type="ChEBI" id="CHEBI:17879"/>
        <dbReference type="ChEBI" id="CHEBI:29748"/>
        <dbReference type="EC" id="4.1.3.40"/>
    </reaction>
</comment>
<comment type="subcellular location">
    <subcellularLocation>
        <location evidence="4">Cytoplasm</location>
    </subcellularLocation>
</comment>
<feature type="binding site" evidence="4">
    <location>
        <position position="119"/>
    </location>
    <ligand>
        <name>substrate</name>
    </ligand>
</feature>
<comment type="function">
    <text evidence="4">Removes the pyruvyl group from chorismate, with concomitant aromatization of the ring, to provide 4-hydroxybenzoate (4HB) for the ubiquinone pathway.</text>
</comment>
<keyword evidence="2 4" id="KW-0831">Ubiquinone biosynthesis</keyword>
<comment type="caution">
    <text evidence="5">The sequence shown here is derived from an EMBL/GenBank/DDBJ whole genome shotgun (WGS) entry which is preliminary data.</text>
</comment>
<dbReference type="EMBL" id="JAJEWP010000005">
    <property type="protein sequence ID" value="MCC2617526.1"/>
    <property type="molecule type" value="Genomic_DNA"/>
</dbReference>
<keyword evidence="3 4" id="KW-0456">Lyase</keyword>
<organism evidence="5 6">
    <name type="scientific">Fluctibacter halophilus</name>
    <dbReference type="NCBI Taxonomy" id="226011"/>
    <lineage>
        <taxon>Bacteria</taxon>
        <taxon>Pseudomonadati</taxon>
        <taxon>Pseudomonadota</taxon>
        <taxon>Gammaproteobacteria</taxon>
        <taxon>Alteromonadales</taxon>
        <taxon>Alteromonadaceae</taxon>
        <taxon>Fluctibacter</taxon>
    </lineage>
</organism>
<dbReference type="Pfam" id="PF04345">
    <property type="entry name" value="Chor_lyase"/>
    <property type="match status" value="1"/>
</dbReference>
<dbReference type="PANTHER" id="PTHR38683:SF1">
    <property type="entry name" value="CHORISMATE PYRUVATE-LYASE"/>
    <property type="match status" value="1"/>
</dbReference>
<keyword evidence="6" id="KW-1185">Reference proteome</keyword>
<dbReference type="PANTHER" id="PTHR38683">
    <property type="entry name" value="CHORISMATE PYRUVATE-LYASE"/>
    <property type="match status" value="1"/>
</dbReference>
<name>A0ABS8GBS5_9ALTE</name>
<keyword evidence="4" id="KW-0670">Pyruvate</keyword>
<dbReference type="EC" id="4.1.3.40" evidence="4"/>
<reference evidence="5 6" key="1">
    <citation type="submission" date="2021-10" db="EMBL/GenBank/DDBJ databases">
        <title>Draft genome of Aestuariibacter halophilus JC2043.</title>
        <authorList>
            <person name="Emsley S.A."/>
            <person name="Pfannmuller K.M."/>
            <person name="Ushijima B."/>
            <person name="Saw J.H."/>
            <person name="Videau P."/>
        </authorList>
    </citation>
    <scope>NUCLEOTIDE SEQUENCE [LARGE SCALE GENOMIC DNA]</scope>
    <source>
        <strain evidence="5 6">JC2043</strain>
    </source>
</reference>
<comment type="caution">
    <text evidence="4">Lacks conserved residue(s) required for the propagation of feature annotation.</text>
</comment>
<proteinExistence type="inferred from homology"/>
<keyword evidence="1 4" id="KW-0963">Cytoplasm</keyword>
<evidence type="ECO:0000256" key="4">
    <source>
        <dbReference type="HAMAP-Rule" id="MF_01632"/>
    </source>
</evidence>
<dbReference type="InterPro" id="IPR028978">
    <property type="entry name" value="Chorismate_lyase_/UTRA_dom_sf"/>
</dbReference>
<evidence type="ECO:0000313" key="6">
    <source>
        <dbReference type="Proteomes" id="UP001520878"/>
    </source>
</evidence>
<evidence type="ECO:0000256" key="2">
    <source>
        <dbReference type="ARBA" id="ARBA00022688"/>
    </source>
</evidence>